<reference evidence="1 2" key="1">
    <citation type="journal article" date="2012" name="BMC Genomics">
        <title>Comparative genomics of the white-rot fungi, Phanerochaete carnosa and P. chrysosporium, to elucidate the genetic basis of the distinct wood types they colonize.</title>
        <authorList>
            <person name="Suzuki H."/>
            <person name="MacDonald J."/>
            <person name="Syed K."/>
            <person name="Salamov A."/>
            <person name="Hori C."/>
            <person name="Aerts A."/>
            <person name="Henrissat B."/>
            <person name="Wiebenga A."/>
            <person name="vanKuyk P.A."/>
            <person name="Barry K."/>
            <person name="Lindquist E."/>
            <person name="LaButti K."/>
            <person name="Lapidus A."/>
            <person name="Lucas S."/>
            <person name="Coutinho P."/>
            <person name="Gong Y."/>
            <person name="Samejima M."/>
            <person name="Mahadevan R."/>
            <person name="Abou-Zaid M."/>
            <person name="de Vries R.P."/>
            <person name="Igarashi K."/>
            <person name="Yadav J.S."/>
            <person name="Grigoriev I.V."/>
            <person name="Master E.R."/>
        </authorList>
    </citation>
    <scope>NUCLEOTIDE SEQUENCE [LARGE SCALE GENOMIC DNA]</scope>
    <source>
        <strain evidence="1 2">HHB-10118-sp</strain>
    </source>
</reference>
<dbReference type="InParanoid" id="K5WXW4"/>
<proteinExistence type="predicted"/>
<dbReference type="GeneID" id="18910190"/>
<organism evidence="1 2">
    <name type="scientific">Phanerochaete carnosa (strain HHB-10118-sp)</name>
    <name type="common">White-rot fungus</name>
    <name type="synonym">Peniophora carnosa</name>
    <dbReference type="NCBI Taxonomy" id="650164"/>
    <lineage>
        <taxon>Eukaryota</taxon>
        <taxon>Fungi</taxon>
        <taxon>Dikarya</taxon>
        <taxon>Basidiomycota</taxon>
        <taxon>Agaricomycotina</taxon>
        <taxon>Agaricomycetes</taxon>
        <taxon>Polyporales</taxon>
        <taxon>Phanerochaetaceae</taxon>
        <taxon>Phanerochaete</taxon>
    </lineage>
</organism>
<name>K5WXW4_PHACS</name>
<dbReference type="RefSeq" id="XP_007395632.1">
    <property type="nucleotide sequence ID" value="XM_007395570.1"/>
</dbReference>
<evidence type="ECO:0000313" key="1">
    <source>
        <dbReference type="EMBL" id="EKM55302.1"/>
    </source>
</evidence>
<dbReference type="Proteomes" id="UP000008370">
    <property type="component" value="Unassembled WGS sequence"/>
</dbReference>
<dbReference type="AlphaFoldDB" id="K5WXW4"/>
<dbReference type="EMBL" id="JH930472">
    <property type="protein sequence ID" value="EKM55302.1"/>
    <property type="molecule type" value="Genomic_DNA"/>
</dbReference>
<accession>K5WXW4</accession>
<sequence>MSAVLSEAKTALGDLLSANEHILDDFDLSLLLHDALDWLQACRARLFDTPHFDIQRRVLALDVPSFLKDLPWLEFQRCYSTFAVSALLLLLLLLFRRRRPAPEYPDSPRIHAPLDALLSFLTPTSSSWPRLYLSVAQDGISSPPATLAIPLSCLLDDVVSGAVELRSAAIDLPPFISGTLSRHGWTVAPRVEVSLRVHVALRIACLRLASWKPSTHCHTVDAGTPSVNPSSLSYDGYVTSASLAAKRDLAADLTMLSLDAVPLSKLETYVRTLQLSLPLGASAMVGFSTRSSSVPYMSTAFVHASIPFFARKHVMERRTKPASQSDKSIAGRCPSLDMEPTPLLTSLDHHLKLLTSGATPLSVESVQNVSVEYASYLDRYVQELTEIPAVRARFVAQWGLAGWREERLLVAWEAATFRAGLMSRWAVYITRRA</sequence>
<evidence type="ECO:0000313" key="2">
    <source>
        <dbReference type="Proteomes" id="UP000008370"/>
    </source>
</evidence>
<protein>
    <submittedName>
        <fullName evidence="1">Uncharacterized protein</fullName>
    </submittedName>
</protein>
<gene>
    <name evidence="1" type="ORF">PHACADRAFT_184113</name>
</gene>
<dbReference type="KEGG" id="pco:PHACADRAFT_184113"/>
<keyword evidence="2" id="KW-1185">Reference proteome</keyword>
<dbReference type="HOGENOM" id="CLU_051890_0_0_1"/>
<dbReference type="OrthoDB" id="3059868at2759"/>